<proteinExistence type="predicted"/>
<sequence length="102" mass="11850">MGRIDDAQEWYEHALEMYEELLEGDSGNVTYQSLEIIILLFRLGCSGLADALLTRTIPKCLTKNKVTKLFGDHPHLWHSCDSFIRDLLMLFLSRFYHECVNV</sequence>
<organism evidence="1 2">
    <name type="scientific">Candidatus Methanogaster sp</name>
    <dbReference type="NCBI Taxonomy" id="3386292"/>
    <lineage>
        <taxon>Archaea</taxon>
        <taxon>Methanobacteriati</taxon>
        <taxon>Methanobacteriota</taxon>
        <taxon>Stenosarchaea group</taxon>
        <taxon>Methanomicrobia</taxon>
        <taxon>Methanosarcinales</taxon>
        <taxon>ANME-2 cluster</taxon>
        <taxon>Candidatus Methanogasteraceae</taxon>
        <taxon>Candidatus Methanogaster</taxon>
    </lineage>
</organism>
<protein>
    <submittedName>
        <fullName evidence="1">Uncharacterized protein</fullName>
    </submittedName>
</protein>
<comment type="caution">
    <text evidence="1">The sequence shown here is derived from an EMBL/GenBank/DDBJ whole genome shotgun (WGS) entry which is preliminary data.</text>
</comment>
<gene>
    <name evidence="1" type="ORF">C4B59_05135</name>
</gene>
<evidence type="ECO:0000313" key="1">
    <source>
        <dbReference type="EMBL" id="PXF61336.1"/>
    </source>
</evidence>
<dbReference type="Proteomes" id="UP000248329">
    <property type="component" value="Unassembled WGS sequence"/>
</dbReference>
<reference evidence="1" key="1">
    <citation type="submission" date="2018-01" db="EMBL/GenBank/DDBJ databases">
        <authorList>
            <person name="Krukenberg V."/>
        </authorList>
    </citation>
    <scope>NUCLEOTIDE SEQUENCE</scope>
    <source>
        <strain evidence="1">E20ANME2</strain>
    </source>
</reference>
<evidence type="ECO:0000313" key="2">
    <source>
        <dbReference type="Proteomes" id="UP000248329"/>
    </source>
</evidence>
<accession>A0AC61L452</accession>
<dbReference type="EMBL" id="PQXF01000006">
    <property type="protein sequence ID" value="PXF61336.1"/>
    <property type="molecule type" value="Genomic_DNA"/>
</dbReference>
<name>A0AC61L452_9EURY</name>